<comment type="similarity">
    <text evidence="10 11">Belongs to the arginase family.</text>
</comment>
<dbReference type="GO" id="GO:0004053">
    <property type="term" value="F:arginase activity"/>
    <property type="evidence" value="ECO:0007669"/>
    <property type="project" value="UniProtKB-EC"/>
</dbReference>
<dbReference type="PROSITE" id="PS51409">
    <property type="entry name" value="ARGINASE_2"/>
    <property type="match status" value="1"/>
</dbReference>
<dbReference type="GO" id="GO:0000050">
    <property type="term" value="P:urea cycle"/>
    <property type="evidence" value="ECO:0007669"/>
    <property type="project" value="UniProtKB-KW"/>
</dbReference>
<dbReference type="EC" id="3.5.3.1" evidence="2 12"/>
<dbReference type="GO" id="GO:0006525">
    <property type="term" value="P:arginine metabolic process"/>
    <property type="evidence" value="ECO:0007669"/>
    <property type="project" value="UniProtKB-KW"/>
</dbReference>
<keyword evidence="14" id="KW-1185">Reference proteome</keyword>
<keyword evidence="7 11" id="KW-0378">Hydrolase</keyword>
<evidence type="ECO:0000256" key="2">
    <source>
        <dbReference type="ARBA" id="ARBA00012168"/>
    </source>
</evidence>
<dbReference type="InterPro" id="IPR006035">
    <property type="entry name" value="Ureohydrolase"/>
</dbReference>
<dbReference type="GO" id="GO:0005829">
    <property type="term" value="C:cytosol"/>
    <property type="evidence" value="ECO:0007669"/>
    <property type="project" value="TreeGrafter"/>
</dbReference>
<comment type="cofactor">
    <cofactor evidence="12">
        <name>Mn(2+)</name>
        <dbReference type="ChEBI" id="CHEBI:29035"/>
    </cofactor>
    <text evidence="12">Binds 2 manganese ions per subunit.</text>
</comment>
<dbReference type="EMBL" id="CAJPWZ010001274">
    <property type="protein sequence ID" value="CAG2211756.1"/>
    <property type="molecule type" value="Genomic_DNA"/>
</dbReference>
<dbReference type="AlphaFoldDB" id="A0A8S3RY44"/>
<dbReference type="InterPro" id="IPR020855">
    <property type="entry name" value="Ureohydrolase_Mn_BS"/>
</dbReference>
<sequence length="396" mass="43387">MIMIDDLFEESAWSLKTVWPRNYAYIEVCVKSFVKITVVCFRRLVFRVLSSNVITRRLSSKSRSWKTKLKSNMPTDEKVAKIGLVGVPFSKGQQRDGTEKGPGALRNGGLLETLTSIGHDVHDYGDLPLDFSDDKEGQIGVAKNPKTVGHASKMIADKVSEVVKSGRTCLALGGDHSMAIGTIYGQHQVQPDQVVLWIDAHADINTPLTSGSGNMHGMPLSFLVKELDPYLPKIPGFEFVKPCLTAKDIAYIGLRDVDPGERYIIEKLGITAFSMQEVDKYGINEVMTRALKAIDPEGKRPIHLSFDVDSLDPSLAPSTGTPVLGGLSLREGLYIAEEVANTGRLSVIDVAEVNPSLGSEQDVETTVKNTIEFITKCFGKRRQGAYPPGYHIPLPT</sequence>
<dbReference type="Gene3D" id="3.40.800.10">
    <property type="entry name" value="Ureohydrolase domain"/>
    <property type="match status" value="1"/>
</dbReference>
<dbReference type="Proteomes" id="UP000683360">
    <property type="component" value="Unassembled WGS sequence"/>
</dbReference>
<name>A0A8S3RY44_MYTED</name>
<evidence type="ECO:0000256" key="6">
    <source>
        <dbReference type="ARBA" id="ARBA00022723"/>
    </source>
</evidence>
<dbReference type="PRINTS" id="PR00116">
    <property type="entry name" value="ARGINASE"/>
</dbReference>
<dbReference type="OrthoDB" id="9992747at2759"/>
<evidence type="ECO:0000256" key="11">
    <source>
        <dbReference type="RuleBase" id="RU003684"/>
    </source>
</evidence>
<dbReference type="PANTHER" id="PTHR43782">
    <property type="entry name" value="ARGINASE"/>
    <property type="match status" value="1"/>
</dbReference>
<evidence type="ECO:0000256" key="10">
    <source>
        <dbReference type="PROSITE-ProRule" id="PRU00742"/>
    </source>
</evidence>
<dbReference type="Pfam" id="PF00491">
    <property type="entry name" value="Arginase"/>
    <property type="match status" value="1"/>
</dbReference>
<evidence type="ECO:0000256" key="7">
    <source>
        <dbReference type="ARBA" id="ARBA00022801"/>
    </source>
</evidence>
<keyword evidence="5 12" id="KW-0056">Arginine metabolism</keyword>
<accession>A0A8S3RY44</accession>
<evidence type="ECO:0000256" key="12">
    <source>
        <dbReference type="RuleBase" id="RU361159"/>
    </source>
</evidence>
<evidence type="ECO:0000313" key="13">
    <source>
        <dbReference type="EMBL" id="CAG2211756.1"/>
    </source>
</evidence>
<keyword evidence="8 12" id="KW-0464">Manganese</keyword>
<comment type="caution">
    <text evidence="13">The sequence shown here is derived from an EMBL/GenBank/DDBJ whole genome shotgun (WGS) entry which is preliminary data.</text>
</comment>
<evidence type="ECO:0000256" key="9">
    <source>
        <dbReference type="ARBA" id="ARBA00047391"/>
    </source>
</evidence>
<dbReference type="PROSITE" id="PS01053">
    <property type="entry name" value="ARGINASE_1"/>
    <property type="match status" value="1"/>
</dbReference>
<dbReference type="GO" id="GO:0030145">
    <property type="term" value="F:manganese ion binding"/>
    <property type="evidence" value="ECO:0007669"/>
    <property type="project" value="TreeGrafter"/>
</dbReference>
<evidence type="ECO:0000256" key="8">
    <source>
        <dbReference type="ARBA" id="ARBA00023211"/>
    </source>
</evidence>
<protein>
    <recommendedName>
        <fullName evidence="3 12">Arginase</fullName>
        <ecNumber evidence="2 12">3.5.3.1</ecNumber>
    </recommendedName>
</protein>
<dbReference type="FunFam" id="3.40.800.10:FF:000012">
    <property type="entry name" value="Arginase"/>
    <property type="match status" value="1"/>
</dbReference>
<dbReference type="InterPro" id="IPR014033">
    <property type="entry name" value="Arginase"/>
</dbReference>
<evidence type="ECO:0000313" key="14">
    <source>
        <dbReference type="Proteomes" id="UP000683360"/>
    </source>
</evidence>
<reference evidence="13" key="1">
    <citation type="submission" date="2021-03" db="EMBL/GenBank/DDBJ databases">
        <authorList>
            <person name="Bekaert M."/>
        </authorList>
    </citation>
    <scope>NUCLEOTIDE SEQUENCE</scope>
</reference>
<dbReference type="InterPro" id="IPR023696">
    <property type="entry name" value="Ureohydrolase_dom_sf"/>
</dbReference>
<comment type="pathway">
    <text evidence="1 12">Nitrogen metabolism; urea cycle; L-ornithine and urea from L-arginine: step 1/1.</text>
</comment>
<evidence type="ECO:0000256" key="3">
    <source>
        <dbReference type="ARBA" id="ARBA00018123"/>
    </source>
</evidence>
<evidence type="ECO:0000256" key="4">
    <source>
        <dbReference type="ARBA" id="ARBA00022436"/>
    </source>
</evidence>
<proteinExistence type="inferred from homology"/>
<evidence type="ECO:0000256" key="5">
    <source>
        <dbReference type="ARBA" id="ARBA00022503"/>
    </source>
</evidence>
<dbReference type="CDD" id="cd09989">
    <property type="entry name" value="Arginase"/>
    <property type="match status" value="1"/>
</dbReference>
<dbReference type="NCBIfam" id="TIGR01229">
    <property type="entry name" value="rocF_arginase"/>
    <property type="match status" value="1"/>
</dbReference>
<gene>
    <name evidence="13" type="ORF">MEDL_25800</name>
</gene>
<evidence type="ECO:0000256" key="1">
    <source>
        <dbReference type="ARBA" id="ARBA00005098"/>
    </source>
</evidence>
<dbReference type="PANTHER" id="PTHR43782:SF3">
    <property type="entry name" value="ARGINASE"/>
    <property type="match status" value="1"/>
</dbReference>
<dbReference type="GO" id="GO:0005634">
    <property type="term" value="C:nucleus"/>
    <property type="evidence" value="ECO:0007669"/>
    <property type="project" value="TreeGrafter"/>
</dbReference>
<comment type="catalytic activity">
    <reaction evidence="9 12">
        <text>L-arginine + H2O = urea + L-ornithine</text>
        <dbReference type="Rhea" id="RHEA:20569"/>
        <dbReference type="ChEBI" id="CHEBI:15377"/>
        <dbReference type="ChEBI" id="CHEBI:16199"/>
        <dbReference type="ChEBI" id="CHEBI:32682"/>
        <dbReference type="ChEBI" id="CHEBI:46911"/>
        <dbReference type="EC" id="3.5.3.1"/>
    </reaction>
</comment>
<keyword evidence="4 12" id="KW-0835">Urea cycle</keyword>
<keyword evidence="6 12" id="KW-0479">Metal-binding</keyword>
<organism evidence="13 14">
    <name type="scientific">Mytilus edulis</name>
    <name type="common">Blue mussel</name>
    <dbReference type="NCBI Taxonomy" id="6550"/>
    <lineage>
        <taxon>Eukaryota</taxon>
        <taxon>Metazoa</taxon>
        <taxon>Spiralia</taxon>
        <taxon>Lophotrochozoa</taxon>
        <taxon>Mollusca</taxon>
        <taxon>Bivalvia</taxon>
        <taxon>Autobranchia</taxon>
        <taxon>Pteriomorphia</taxon>
        <taxon>Mytilida</taxon>
        <taxon>Mytiloidea</taxon>
        <taxon>Mytilidae</taxon>
        <taxon>Mytilinae</taxon>
        <taxon>Mytilus</taxon>
    </lineage>
</organism>
<dbReference type="SUPFAM" id="SSF52768">
    <property type="entry name" value="Arginase/deacetylase"/>
    <property type="match status" value="1"/>
</dbReference>